<dbReference type="Pfam" id="PF04480">
    <property type="entry name" value="DUF559"/>
    <property type="match status" value="1"/>
</dbReference>
<dbReference type="AlphaFoldDB" id="A0A4Q2JQT9"/>
<accession>A0A4Q2JQT9</accession>
<keyword evidence="3" id="KW-1185">Reference proteome</keyword>
<dbReference type="OrthoDB" id="4701311at2"/>
<gene>
    <name evidence="2" type="ORF">ESP57_02265</name>
</gene>
<dbReference type="EMBL" id="SDPO01000001">
    <property type="protein sequence ID" value="RXZ50655.1"/>
    <property type="molecule type" value="Genomic_DNA"/>
</dbReference>
<dbReference type="RefSeq" id="WP_129230429.1">
    <property type="nucleotide sequence ID" value="NZ_SDPO01000001.1"/>
</dbReference>
<reference evidence="2 3" key="1">
    <citation type="submission" date="2019-01" db="EMBL/GenBank/DDBJ databases">
        <authorList>
            <person name="Li J."/>
        </authorList>
    </citation>
    <scope>NUCLEOTIDE SEQUENCE [LARGE SCALE GENOMIC DNA]</scope>
    <source>
        <strain evidence="2 3">CCUG 35506</strain>
    </source>
</reference>
<evidence type="ECO:0000313" key="2">
    <source>
        <dbReference type="EMBL" id="RXZ50655.1"/>
    </source>
</evidence>
<name>A0A4Q2JQT9_9MICO</name>
<organism evidence="2 3">
    <name type="scientific">Agromyces fucosus</name>
    <dbReference type="NCBI Taxonomy" id="41985"/>
    <lineage>
        <taxon>Bacteria</taxon>
        <taxon>Bacillati</taxon>
        <taxon>Actinomycetota</taxon>
        <taxon>Actinomycetes</taxon>
        <taxon>Micrococcales</taxon>
        <taxon>Microbacteriaceae</taxon>
        <taxon>Agromyces</taxon>
    </lineage>
</organism>
<sequence length="275" mass="30196">MRDLEHAMRRAGGVARATSLQAVGYSRHHLRTAVDQGIVIRVRRNWLALPDADRDLRAAATAGVVLSCITQARRLGLWVLAHPRLHVAAAPHAAVPEHHGTVHWARPVLPRHPDSLVDPIENVLALVAACQPFEAALTVWESALRKGLVDLEGLSRLALRGRARDLLVAANPFADSGLESIVLPRLRWLGIRIVPQAWIEGHRVDFLLGDRLVLQIDGGHHIGEQRVADNAHDAALLLSGYRVIRVGYRQVVDDWPGVQHVIVRAVGQGLHLRAA</sequence>
<dbReference type="InterPro" id="IPR007569">
    <property type="entry name" value="DUF559"/>
</dbReference>
<protein>
    <submittedName>
        <fullName evidence="2">DUF559 domain-containing protein</fullName>
    </submittedName>
</protein>
<evidence type="ECO:0000259" key="1">
    <source>
        <dbReference type="Pfam" id="PF04480"/>
    </source>
</evidence>
<dbReference type="Gene3D" id="3.40.960.10">
    <property type="entry name" value="VSR Endonuclease"/>
    <property type="match status" value="1"/>
</dbReference>
<evidence type="ECO:0000313" key="3">
    <source>
        <dbReference type="Proteomes" id="UP000292935"/>
    </source>
</evidence>
<feature type="domain" description="DUF559" evidence="1">
    <location>
        <begin position="187"/>
        <end position="265"/>
    </location>
</feature>
<dbReference type="Proteomes" id="UP000292935">
    <property type="component" value="Unassembled WGS sequence"/>
</dbReference>
<proteinExistence type="predicted"/>
<comment type="caution">
    <text evidence="2">The sequence shown here is derived from an EMBL/GenBank/DDBJ whole genome shotgun (WGS) entry which is preliminary data.</text>
</comment>